<evidence type="ECO:0000313" key="3">
    <source>
        <dbReference type="EMBL" id="CAG9325703.1"/>
    </source>
</evidence>
<dbReference type="CDD" id="cd00065">
    <property type="entry name" value="FYVE_like_SF"/>
    <property type="match status" value="1"/>
</dbReference>
<reference evidence="3" key="1">
    <citation type="submission" date="2021-09" db="EMBL/GenBank/DDBJ databases">
        <authorList>
            <consortium name="AG Swart"/>
            <person name="Singh M."/>
            <person name="Singh A."/>
            <person name="Seah K."/>
            <person name="Emmerich C."/>
        </authorList>
    </citation>
    <scope>NUCLEOTIDE SEQUENCE</scope>
    <source>
        <strain evidence="3">ATCC30299</strain>
    </source>
</reference>
<feature type="coiled-coil region" evidence="1">
    <location>
        <begin position="295"/>
        <end position="329"/>
    </location>
</feature>
<feature type="region of interest" description="Disordered" evidence="2">
    <location>
        <begin position="1"/>
        <end position="26"/>
    </location>
</feature>
<dbReference type="AlphaFoldDB" id="A0AAU9JJ33"/>
<protein>
    <recommendedName>
        <fullName evidence="5">FYVE-type domain-containing protein</fullName>
    </recommendedName>
</protein>
<dbReference type="SUPFAM" id="SSF57903">
    <property type="entry name" value="FYVE/PHD zinc finger"/>
    <property type="match status" value="1"/>
</dbReference>
<name>A0AAU9JJ33_9CILI</name>
<dbReference type="EMBL" id="CAJZBQ010000039">
    <property type="protein sequence ID" value="CAG9325703.1"/>
    <property type="molecule type" value="Genomic_DNA"/>
</dbReference>
<organism evidence="3 4">
    <name type="scientific">Blepharisma stoltei</name>
    <dbReference type="NCBI Taxonomy" id="1481888"/>
    <lineage>
        <taxon>Eukaryota</taxon>
        <taxon>Sar</taxon>
        <taxon>Alveolata</taxon>
        <taxon>Ciliophora</taxon>
        <taxon>Postciliodesmatophora</taxon>
        <taxon>Heterotrichea</taxon>
        <taxon>Heterotrichida</taxon>
        <taxon>Blepharismidae</taxon>
        <taxon>Blepharisma</taxon>
    </lineage>
</organism>
<dbReference type="Proteomes" id="UP001162131">
    <property type="component" value="Unassembled WGS sequence"/>
</dbReference>
<evidence type="ECO:0008006" key="5">
    <source>
        <dbReference type="Google" id="ProtNLM"/>
    </source>
</evidence>
<evidence type="ECO:0000313" key="4">
    <source>
        <dbReference type="Proteomes" id="UP001162131"/>
    </source>
</evidence>
<gene>
    <name evidence="3" type="ORF">BSTOLATCC_MIC39498</name>
</gene>
<evidence type="ECO:0000256" key="2">
    <source>
        <dbReference type="SAM" id="MobiDB-lite"/>
    </source>
</evidence>
<accession>A0AAU9JJ33</accession>
<keyword evidence="4" id="KW-1185">Reference proteome</keyword>
<keyword evidence="1" id="KW-0175">Coiled coil</keyword>
<sequence length="345" mass="40182">MDNTEESSHSIEDFNTSSSPTDHPDGIDQQAYLKDQNCVICHIKFGKTSLSHTRKYFCKFCFRGVCGNCSSHRINGNRCCNSCYDAELQNKDKAKLIEENLIIRLKHLEESLQKLSENQIENERTLKNLEFISKQKESEIIELKFILENSKGHRNSREEDKINKTKYYDTLKNFEESQSQLVILANEKEKLRSSIHKAENEIILQNEKTFEIVKEIRELKEEIAASSQNKQTLRENIDLNAKLKDMEFQKDQDKVSIAESLELLRDQIISEQQENDSLRVSISGATSEAEFKKLIKKEQTKIFELKEEIKSLKNQIASQEIKRDSKFEELSVVERNTQPCKCEIF</sequence>
<feature type="coiled-coil region" evidence="1">
    <location>
        <begin position="181"/>
        <end position="236"/>
    </location>
</feature>
<proteinExistence type="predicted"/>
<dbReference type="InterPro" id="IPR011011">
    <property type="entry name" value="Znf_FYVE_PHD"/>
</dbReference>
<evidence type="ECO:0000256" key="1">
    <source>
        <dbReference type="SAM" id="Coils"/>
    </source>
</evidence>
<feature type="compositionally biased region" description="Basic and acidic residues" evidence="2">
    <location>
        <begin position="1"/>
        <end position="12"/>
    </location>
</feature>
<feature type="coiled-coil region" evidence="1">
    <location>
        <begin position="98"/>
        <end position="125"/>
    </location>
</feature>
<comment type="caution">
    <text evidence="3">The sequence shown here is derived from an EMBL/GenBank/DDBJ whole genome shotgun (WGS) entry which is preliminary data.</text>
</comment>